<dbReference type="Pfam" id="PF04055">
    <property type="entry name" value="Radical_SAM"/>
    <property type="match status" value="1"/>
</dbReference>
<accession>A0A2D2D126</accession>
<dbReference type="Proteomes" id="UP000230709">
    <property type="component" value="Chromosome"/>
</dbReference>
<keyword evidence="2" id="KW-0949">S-adenosyl-L-methionine</keyword>
<protein>
    <submittedName>
        <fullName evidence="7">Radical SAM protein</fullName>
    </submittedName>
</protein>
<keyword evidence="3" id="KW-0479">Metal-binding</keyword>
<dbReference type="SMART" id="SM00729">
    <property type="entry name" value="Elp3"/>
    <property type="match status" value="1"/>
</dbReference>
<dbReference type="PANTHER" id="PTHR11228">
    <property type="entry name" value="RADICAL SAM DOMAIN PROTEIN"/>
    <property type="match status" value="1"/>
</dbReference>
<evidence type="ECO:0000313" key="7">
    <source>
        <dbReference type="EMBL" id="ATQ68703.1"/>
    </source>
</evidence>
<dbReference type="AlphaFoldDB" id="A0A2D2D126"/>
<proteinExistence type="predicted"/>
<dbReference type="CDD" id="cd01335">
    <property type="entry name" value="Radical_SAM"/>
    <property type="match status" value="1"/>
</dbReference>
<dbReference type="STRING" id="595536.GCA_000178815_02560"/>
<evidence type="ECO:0000256" key="3">
    <source>
        <dbReference type="ARBA" id="ARBA00022723"/>
    </source>
</evidence>
<sequence>MTKDLFPLYAAGPGRAPVGALWKKTLRRKADLDEWIERNIRAKIRRTRERRAERALEDAETTRYLRESFCEKPFQKLETTPNGLAYVCCPAWLPTPIGDLRSGAEKIWFGRTARALRKSIADGSYRYCSRIKCADIANRNLMRRDSPEAQKIITEFDSATPPLPKRLYLSHDRSCNLSCPSCRKENIVADKAEQARLDDMTERVLIPLLRGAERVLVTGSGDPFFSNHFRRLIKRIDGDEFRHLRLDLHTNAQLFDERGWNDLRLRGRIRQVEISIDAATPETYAIVRRGGSFERLLQNLAFIKGLRDSGEIEILYFSMVVQRLNFREMPDFVRLAQRFSADWASFNMIWNWGTFTPGEFAREYVGAASHPDFEELRDVLRDPLLQPPYAQLGSVPGHIERALRGEAAVEG</sequence>
<dbReference type="RefSeq" id="WP_003609132.1">
    <property type="nucleotide sequence ID" value="NZ_ADVE02000001.1"/>
</dbReference>
<keyword evidence="5" id="KW-0411">Iron-sulfur</keyword>
<evidence type="ECO:0000313" key="8">
    <source>
        <dbReference type="Proteomes" id="UP000230709"/>
    </source>
</evidence>
<dbReference type="SUPFAM" id="SSF102114">
    <property type="entry name" value="Radical SAM enzymes"/>
    <property type="match status" value="1"/>
</dbReference>
<dbReference type="KEGG" id="mtw:CQW49_13025"/>
<evidence type="ECO:0000259" key="6">
    <source>
        <dbReference type="SMART" id="SM00729"/>
    </source>
</evidence>
<name>A0A2D2D126_METT3</name>
<dbReference type="SFLD" id="SFLDS00029">
    <property type="entry name" value="Radical_SAM"/>
    <property type="match status" value="1"/>
</dbReference>
<dbReference type="Gene3D" id="3.20.20.70">
    <property type="entry name" value="Aldolase class I"/>
    <property type="match status" value="2"/>
</dbReference>
<dbReference type="InterPro" id="IPR050377">
    <property type="entry name" value="Radical_SAM_PqqE_MftC-like"/>
</dbReference>
<dbReference type="InterPro" id="IPR013785">
    <property type="entry name" value="Aldolase_TIM"/>
</dbReference>
<dbReference type="InterPro" id="IPR007197">
    <property type="entry name" value="rSAM"/>
</dbReference>
<evidence type="ECO:0000256" key="5">
    <source>
        <dbReference type="ARBA" id="ARBA00023014"/>
    </source>
</evidence>
<feature type="domain" description="Elp3/MiaA/NifB-like radical SAM core" evidence="6">
    <location>
        <begin position="165"/>
        <end position="382"/>
    </location>
</feature>
<dbReference type="EMBL" id="CP023737">
    <property type="protein sequence ID" value="ATQ68703.1"/>
    <property type="molecule type" value="Genomic_DNA"/>
</dbReference>
<organism evidence="7 8">
    <name type="scientific">Methylosinus trichosporium (strain ATCC 35070 / NCIMB 11131 / UNIQEM 75 / OB3b)</name>
    <dbReference type="NCBI Taxonomy" id="595536"/>
    <lineage>
        <taxon>Bacteria</taxon>
        <taxon>Pseudomonadati</taxon>
        <taxon>Pseudomonadota</taxon>
        <taxon>Alphaproteobacteria</taxon>
        <taxon>Hyphomicrobiales</taxon>
        <taxon>Methylocystaceae</taxon>
        <taxon>Methylosinus</taxon>
    </lineage>
</organism>
<evidence type="ECO:0000256" key="4">
    <source>
        <dbReference type="ARBA" id="ARBA00023004"/>
    </source>
</evidence>
<dbReference type="SFLD" id="SFLDG01067">
    <property type="entry name" value="SPASM/twitch_domain_containing"/>
    <property type="match status" value="1"/>
</dbReference>
<dbReference type="GO" id="GO:0051536">
    <property type="term" value="F:iron-sulfur cluster binding"/>
    <property type="evidence" value="ECO:0007669"/>
    <property type="project" value="UniProtKB-KW"/>
</dbReference>
<dbReference type="InterPro" id="IPR058240">
    <property type="entry name" value="rSAM_sf"/>
</dbReference>
<keyword evidence="4" id="KW-0408">Iron</keyword>
<gene>
    <name evidence="7" type="ORF">CQW49_13025</name>
</gene>
<evidence type="ECO:0000256" key="2">
    <source>
        <dbReference type="ARBA" id="ARBA00022691"/>
    </source>
</evidence>
<dbReference type="PANTHER" id="PTHR11228:SF7">
    <property type="entry name" value="PQQA PEPTIDE CYCLASE"/>
    <property type="match status" value="1"/>
</dbReference>
<dbReference type="CDD" id="cd21109">
    <property type="entry name" value="SPASM"/>
    <property type="match status" value="1"/>
</dbReference>
<dbReference type="GO" id="GO:0046872">
    <property type="term" value="F:metal ion binding"/>
    <property type="evidence" value="ECO:0007669"/>
    <property type="project" value="UniProtKB-KW"/>
</dbReference>
<dbReference type="GO" id="GO:0003824">
    <property type="term" value="F:catalytic activity"/>
    <property type="evidence" value="ECO:0007669"/>
    <property type="project" value="InterPro"/>
</dbReference>
<comment type="cofactor">
    <cofactor evidence="1">
        <name>[4Fe-4S] cluster</name>
        <dbReference type="ChEBI" id="CHEBI:49883"/>
    </cofactor>
</comment>
<dbReference type="InterPro" id="IPR006638">
    <property type="entry name" value="Elp3/MiaA/NifB-like_rSAM"/>
</dbReference>
<evidence type="ECO:0000256" key="1">
    <source>
        <dbReference type="ARBA" id="ARBA00001966"/>
    </source>
</evidence>
<keyword evidence="8" id="KW-1185">Reference proteome</keyword>
<reference evidence="8" key="1">
    <citation type="submission" date="2017-10" db="EMBL/GenBank/DDBJ databases">
        <title>Completed PacBio SMRT sequence of Methylosinus trichosporium OB3b reveals presence of a third large plasmid.</title>
        <authorList>
            <person name="Charles T.C."/>
            <person name="Lynch M.D.J."/>
            <person name="Heil J.R."/>
            <person name="Cheng J."/>
        </authorList>
    </citation>
    <scope>NUCLEOTIDE SEQUENCE [LARGE SCALE GENOMIC DNA]</scope>
    <source>
        <strain evidence="8">OB3b</strain>
    </source>
</reference>